<dbReference type="Gene3D" id="3.50.50.60">
    <property type="entry name" value="FAD/NAD(P)-binding domain"/>
    <property type="match status" value="1"/>
</dbReference>
<protein>
    <submittedName>
        <fullName evidence="3">Pyridine nucleotide-disulfide oxidoreductase</fullName>
    </submittedName>
</protein>
<feature type="signal peptide" evidence="1">
    <location>
        <begin position="1"/>
        <end position="16"/>
    </location>
</feature>
<dbReference type="InterPro" id="IPR052189">
    <property type="entry name" value="L-asp_N-monooxygenase_NS-form"/>
</dbReference>
<gene>
    <name evidence="3" type="ORF">FQY83_04265</name>
</gene>
<reference evidence="3 4" key="1">
    <citation type="journal article" date="2008" name="Int. J. Syst. Evol. Microbiol.">
        <title>Luteimonas marina sp. nov., isolated from seawater.</title>
        <authorList>
            <person name="Baik K.S."/>
            <person name="Park S.C."/>
            <person name="Kim M.S."/>
            <person name="Kim E.M."/>
            <person name="Park C."/>
            <person name="Chun J."/>
            <person name="Seong C.N."/>
        </authorList>
    </citation>
    <scope>NUCLEOTIDE SEQUENCE [LARGE SCALE GENOMIC DNA]</scope>
    <source>
        <strain evidence="3 4">FR1330</strain>
    </source>
</reference>
<keyword evidence="1" id="KW-0732">Signal</keyword>
<dbReference type="InterPro" id="IPR036188">
    <property type="entry name" value="FAD/NAD-bd_sf"/>
</dbReference>
<evidence type="ECO:0000256" key="1">
    <source>
        <dbReference type="SAM" id="SignalP"/>
    </source>
</evidence>
<feature type="chain" id="PRO_5022730018" evidence="1">
    <location>
        <begin position="17"/>
        <end position="465"/>
    </location>
</feature>
<keyword evidence="4" id="KW-1185">Reference proteome</keyword>
<feature type="domain" description="FAD-dependent urate hydroxylase HpyO/Asp monooxygenase CreE-like FAD/NAD(P)-binding" evidence="2">
    <location>
        <begin position="5"/>
        <end position="147"/>
    </location>
</feature>
<organism evidence="3 4">
    <name type="scientific">Luteimonas marina</name>
    <dbReference type="NCBI Taxonomy" id="488485"/>
    <lineage>
        <taxon>Bacteria</taxon>
        <taxon>Pseudomonadati</taxon>
        <taxon>Pseudomonadota</taxon>
        <taxon>Gammaproteobacteria</taxon>
        <taxon>Lysobacterales</taxon>
        <taxon>Lysobacteraceae</taxon>
        <taxon>Luteimonas</taxon>
    </lineage>
</organism>
<evidence type="ECO:0000313" key="4">
    <source>
        <dbReference type="Proteomes" id="UP000319980"/>
    </source>
</evidence>
<dbReference type="EMBL" id="VOHK01000002">
    <property type="protein sequence ID" value="TWT22254.1"/>
    <property type="molecule type" value="Genomic_DNA"/>
</dbReference>
<dbReference type="Pfam" id="PF13454">
    <property type="entry name" value="NAD_binding_9"/>
    <property type="match status" value="1"/>
</dbReference>
<sequence>MRITIIGAGFSGVALAAALKRSAPAGTTVCLVGVDGNYGGGVAYGDARPEHVLNVRARDLGLSPDDPDDFADWFKLGERGRAGFLPRQLYGDYLRDRLHALATGDGVRVHEVRREAVAIDRFDGALHVQLDDGAAIVSDCVVLAVGALPPPPLAGVGPRLAVHPRYIGWPWQERAIERIDADARILVVGTGLTMADVAATLRQRGHRGRIDALSRHGLLPQRHAGQPLPVADLPPGIRQALAEHDLPGLLRRIRALSTVVDWRALVDALRPHTQAFWQGLSEPRRRQFLRHLRSYWEVARHRIAPAIAEQIDAMRAQGQLRILAGRLVRAGIAENGVSVLLRERGATHVRHERYDVLLRATGLNTDVARTTHPLLAQLRESGIVAADRHDLGLDTTDALEVVDAQGRPVPGLYCLGPLLRGRFWEITAVPELRVAASWLARALVEPDRAAALRAGEAILDHRQAL</sequence>
<dbReference type="PANTHER" id="PTHR40254">
    <property type="entry name" value="BLR0577 PROTEIN"/>
    <property type="match status" value="1"/>
</dbReference>
<dbReference type="InterPro" id="IPR038732">
    <property type="entry name" value="HpyO/CreE_NAD-binding"/>
</dbReference>
<dbReference type="RefSeq" id="WP_146385415.1">
    <property type="nucleotide sequence ID" value="NZ_VOHK01000002.1"/>
</dbReference>
<proteinExistence type="predicted"/>
<comment type="caution">
    <text evidence="3">The sequence shown here is derived from an EMBL/GenBank/DDBJ whole genome shotgun (WGS) entry which is preliminary data.</text>
</comment>
<dbReference type="PANTHER" id="PTHR40254:SF1">
    <property type="entry name" value="BLR0577 PROTEIN"/>
    <property type="match status" value="1"/>
</dbReference>
<dbReference type="OrthoDB" id="101972at2"/>
<evidence type="ECO:0000313" key="3">
    <source>
        <dbReference type="EMBL" id="TWT22254.1"/>
    </source>
</evidence>
<dbReference type="SUPFAM" id="SSF51905">
    <property type="entry name" value="FAD/NAD(P)-binding domain"/>
    <property type="match status" value="2"/>
</dbReference>
<dbReference type="AlphaFoldDB" id="A0A5C5U7V7"/>
<evidence type="ECO:0000259" key="2">
    <source>
        <dbReference type="Pfam" id="PF13454"/>
    </source>
</evidence>
<dbReference type="Proteomes" id="UP000319980">
    <property type="component" value="Unassembled WGS sequence"/>
</dbReference>
<accession>A0A5C5U7V7</accession>
<name>A0A5C5U7V7_9GAMM</name>